<dbReference type="AlphaFoldDB" id="A0A2J7ZHT3"/>
<keyword evidence="3" id="KW-0808">Transferase</keyword>
<evidence type="ECO:0000259" key="2">
    <source>
        <dbReference type="PROSITE" id="PS50011"/>
    </source>
</evidence>
<dbReference type="Pfam" id="PF07714">
    <property type="entry name" value="PK_Tyr_Ser-Thr"/>
    <property type="match status" value="2"/>
</dbReference>
<feature type="compositionally biased region" description="Low complexity" evidence="1">
    <location>
        <begin position="197"/>
        <end position="211"/>
    </location>
</feature>
<evidence type="ECO:0000313" key="3">
    <source>
        <dbReference type="EMBL" id="PNG99789.1"/>
    </source>
</evidence>
<evidence type="ECO:0000256" key="1">
    <source>
        <dbReference type="SAM" id="MobiDB-lite"/>
    </source>
</evidence>
<comment type="caution">
    <text evidence="3">The sequence shown here is derived from an EMBL/GenBank/DDBJ whole genome shotgun (WGS) entry which is preliminary data.</text>
</comment>
<sequence length="558" mass="56301">VDTLEKLGQGSYGVVHRGVWQGANVAVKYLVSSSTQQLQISTTEALLSKLLAHPNVVQTFACKVVELSLEYFVAASSRSGGGGRSGGSAGRALATPCACPACCAAAAAAGTGSGGGGGGGGGTPVPARPAAGHALASSPDKTCGSVPLGEPHHYHPPLPHSHHHSPHHPHHQHGRHPMPAVSGGGLGAVGVAGGYRGPRASGAGAQPSGGSSVCGGGGGGASSSFKTAAVVALQSDAQLCNSGDVVMLVPPGTADITLDMDGPPDDAAAYEGDQRHGHGSPHNHPYGSSPTASAALSHHQQQYGRCSYGTQAAHGGGGGAEQAARSSGGVVVTARALEGSGALGVPPSAVASLAGDCGGGGGGGDRSARGRSPLGEQRQRHSASLVAEGAEEERLVVDPAFLESFQSGDGFGAPYLGGEEQCATRASRHALSRSVVGGGEYCDRGSLQRAIDKSIFRASARWNSRVALRAMLRTAREIAQRVALRAMLRTAREIAQGMCHLHASQIVHGDLKPANVLLKSSRADRRGFIAKVADFGLSKIVQVETPERSSLECDTDTT</sequence>
<feature type="compositionally biased region" description="Gly residues" evidence="1">
    <location>
        <begin position="182"/>
        <end position="196"/>
    </location>
</feature>
<dbReference type="OrthoDB" id="3256376at2759"/>
<dbReference type="PANTHER" id="PTHR44329:SF289">
    <property type="entry name" value="SERINE_THREONINE-PROTEIN KINASE VIK"/>
    <property type="match status" value="1"/>
</dbReference>
<feature type="compositionally biased region" description="Polar residues" evidence="1">
    <location>
        <begin position="286"/>
        <end position="303"/>
    </location>
</feature>
<dbReference type="InterPro" id="IPR008271">
    <property type="entry name" value="Ser/Thr_kinase_AS"/>
</dbReference>
<dbReference type="InterPro" id="IPR000719">
    <property type="entry name" value="Prot_kinase_dom"/>
</dbReference>
<dbReference type="Proteomes" id="UP000236333">
    <property type="component" value="Unassembled WGS sequence"/>
</dbReference>
<dbReference type="InterPro" id="IPR001245">
    <property type="entry name" value="Ser-Thr/Tyr_kinase_cat_dom"/>
</dbReference>
<protein>
    <submittedName>
        <fullName evidence="3">Dual specificity protein kinase shkB</fullName>
    </submittedName>
</protein>
<feature type="region of interest" description="Disordered" evidence="1">
    <location>
        <begin position="357"/>
        <end position="387"/>
    </location>
</feature>
<dbReference type="GO" id="GO:0004674">
    <property type="term" value="F:protein serine/threonine kinase activity"/>
    <property type="evidence" value="ECO:0007669"/>
    <property type="project" value="TreeGrafter"/>
</dbReference>
<proteinExistence type="predicted"/>
<evidence type="ECO:0000313" key="4">
    <source>
        <dbReference type="Proteomes" id="UP000236333"/>
    </source>
</evidence>
<feature type="compositionally biased region" description="Basic residues" evidence="1">
    <location>
        <begin position="160"/>
        <end position="176"/>
    </location>
</feature>
<feature type="non-terminal residue" evidence="3">
    <location>
        <position position="558"/>
    </location>
</feature>
<dbReference type="InterPro" id="IPR051681">
    <property type="entry name" value="Ser/Thr_Kinases-Pseudokinases"/>
</dbReference>
<feature type="domain" description="Protein kinase" evidence="2">
    <location>
        <begin position="351"/>
        <end position="558"/>
    </location>
</feature>
<dbReference type="PROSITE" id="PS50011">
    <property type="entry name" value="PROTEIN_KINASE_DOM"/>
    <property type="match status" value="1"/>
</dbReference>
<accession>A0A2J7ZHT3</accession>
<dbReference type="InterPro" id="IPR011009">
    <property type="entry name" value="Kinase-like_dom_sf"/>
</dbReference>
<feature type="non-terminal residue" evidence="3">
    <location>
        <position position="1"/>
    </location>
</feature>
<dbReference type="GO" id="GO:0005524">
    <property type="term" value="F:ATP binding"/>
    <property type="evidence" value="ECO:0007669"/>
    <property type="project" value="InterPro"/>
</dbReference>
<feature type="compositionally biased region" description="Gly residues" evidence="1">
    <location>
        <begin position="113"/>
        <end position="123"/>
    </location>
</feature>
<dbReference type="Gene3D" id="1.10.510.10">
    <property type="entry name" value="Transferase(Phosphotransferase) domain 1"/>
    <property type="match status" value="1"/>
</dbReference>
<name>A0A2J7ZHT3_9CHLO</name>
<reference evidence="3 4" key="1">
    <citation type="journal article" date="2017" name="Mol. Biol. Evol.">
        <title>The 4-celled Tetrabaena socialis nuclear genome reveals the essential components for genetic control of cell number at the origin of multicellularity in the volvocine lineage.</title>
        <authorList>
            <person name="Featherston J."/>
            <person name="Arakaki Y."/>
            <person name="Hanschen E.R."/>
            <person name="Ferris P.J."/>
            <person name="Michod R.E."/>
            <person name="Olson B.J.S.C."/>
            <person name="Nozaki H."/>
            <person name="Durand P.M."/>
        </authorList>
    </citation>
    <scope>NUCLEOTIDE SEQUENCE [LARGE SCALE GENOMIC DNA]</scope>
    <source>
        <strain evidence="3 4">NIES-571</strain>
    </source>
</reference>
<dbReference type="PANTHER" id="PTHR44329">
    <property type="entry name" value="SERINE/THREONINE-PROTEIN KINASE TNNI3K-RELATED"/>
    <property type="match status" value="1"/>
</dbReference>
<feature type="region of interest" description="Disordered" evidence="1">
    <location>
        <begin position="113"/>
        <end position="220"/>
    </location>
</feature>
<dbReference type="SUPFAM" id="SSF56112">
    <property type="entry name" value="Protein kinase-like (PK-like)"/>
    <property type="match status" value="1"/>
</dbReference>
<dbReference type="Gene3D" id="3.30.200.20">
    <property type="entry name" value="Phosphorylase Kinase, domain 1"/>
    <property type="match status" value="1"/>
</dbReference>
<gene>
    <name evidence="3" type="ORF">TSOC_014427</name>
</gene>
<keyword evidence="4" id="KW-1185">Reference proteome</keyword>
<feature type="region of interest" description="Disordered" evidence="1">
    <location>
        <begin position="256"/>
        <end position="303"/>
    </location>
</feature>
<dbReference type="PROSITE" id="PS00108">
    <property type="entry name" value="PROTEIN_KINASE_ST"/>
    <property type="match status" value="1"/>
</dbReference>
<keyword evidence="3" id="KW-0418">Kinase</keyword>
<organism evidence="3 4">
    <name type="scientific">Tetrabaena socialis</name>
    <dbReference type="NCBI Taxonomy" id="47790"/>
    <lineage>
        <taxon>Eukaryota</taxon>
        <taxon>Viridiplantae</taxon>
        <taxon>Chlorophyta</taxon>
        <taxon>core chlorophytes</taxon>
        <taxon>Chlorophyceae</taxon>
        <taxon>CS clade</taxon>
        <taxon>Chlamydomonadales</taxon>
        <taxon>Tetrabaenaceae</taxon>
        <taxon>Tetrabaena</taxon>
    </lineage>
</organism>
<dbReference type="EMBL" id="PGGS01002154">
    <property type="protein sequence ID" value="PNG99789.1"/>
    <property type="molecule type" value="Genomic_DNA"/>
</dbReference>